<organism evidence="1">
    <name type="scientific">marine sediment metagenome</name>
    <dbReference type="NCBI Taxonomy" id="412755"/>
    <lineage>
        <taxon>unclassified sequences</taxon>
        <taxon>metagenomes</taxon>
        <taxon>ecological metagenomes</taxon>
    </lineage>
</organism>
<dbReference type="EMBL" id="LAZR01010729">
    <property type="protein sequence ID" value="KKM65410.1"/>
    <property type="molecule type" value="Genomic_DNA"/>
</dbReference>
<protein>
    <submittedName>
        <fullName evidence="1">Uncharacterized protein</fullName>
    </submittedName>
</protein>
<reference evidence="1" key="1">
    <citation type="journal article" date="2015" name="Nature">
        <title>Complex archaea that bridge the gap between prokaryotes and eukaryotes.</title>
        <authorList>
            <person name="Spang A."/>
            <person name="Saw J.H."/>
            <person name="Jorgensen S.L."/>
            <person name="Zaremba-Niedzwiedzka K."/>
            <person name="Martijn J."/>
            <person name="Lind A.E."/>
            <person name="van Eijk R."/>
            <person name="Schleper C."/>
            <person name="Guy L."/>
            <person name="Ettema T.J."/>
        </authorList>
    </citation>
    <scope>NUCLEOTIDE SEQUENCE</scope>
</reference>
<sequence length="88" mass="10483">MPLHDYKCRGCKQIHEGFQDIRNSGFHNCPYCLEIGDVFATRRAGRYHKFPEGWWRDIDIEGIYIKNRKQLKEECSKRDLSSVYLLDS</sequence>
<dbReference type="AlphaFoldDB" id="A0A0F9LM58"/>
<gene>
    <name evidence="1" type="ORF">LCGC14_1491590</name>
</gene>
<accession>A0A0F9LM58</accession>
<proteinExistence type="predicted"/>
<name>A0A0F9LM58_9ZZZZ</name>
<evidence type="ECO:0000313" key="1">
    <source>
        <dbReference type="EMBL" id="KKM65410.1"/>
    </source>
</evidence>
<comment type="caution">
    <text evidence="1">The sequence shown here is derived from an EMBL/GenBank/DDBJ whole genome shotgun (WGS) entry which is preliminary data.</text>
</comment>